<protein>
    <recommendedName>
        <fullName evidence="8">7-cyano-7-deazaguanine synthase</fullName>
        <ecNumber evidence="8">6.3.4.20</ecNumber>
    </recommendedName>
</protein>
<sequence>MTGLTALVVLSGGQDSTTCLFWAKRQFDEVHAVTFNYGQRHQLEVESAKMIAAAAEVASHEIINVADCLKSTSPLTSDSGLEQYEDPEQMEGVIGDRIELTFVPMRNALFFIIAANRAIALGCSDLVTGICQEDNANYPDCRDVFRIRMEGVITSALGLPNDAFKIWAPLMHFSKAQTVQMAHQWSDCWEALAYTHTGYDGKYPPTDMNHANVLRSKGFADANLPDPLVLRAWREHLMELPNTSNYNKHRT</sequence>
<dbReference type="EMBL" id="LAZR01009783">
    <property type="protein sequence ID" value="KKM70616.1"/>
    <property type="molecule type" value="Genomic_DNA"/>
</dbReference>
<dbReference type="CDD" id="cd01995">
    <property type="entry name" value="QueC-like"/>
    <property type="match status" value="1"/>
</dbReference>
<dbReference type="PANTHER" id="PTHR42914">
    <property type="entry name" value="7-CYANO-7-DEAZAGUANINE SYNTHASE"/>
    <property type="match status" value="1"/>
</dbReference>
<name>A0A0F9K7G4_9ZZZZ</name>
<proteinExistence type="inferred from homology"/>
<evidence type="ECO:0000256" key="1">
    <source>
        <dbReference type="ARBA" id="ARBA00005061"/>
    </source>
</evidence>
<organism evidence="10">
    <name type="scientific">marine sediment metagenome</name>
    <dbReference type="NCBI Taxonomy" id="412755"/>
    <lineage>
        <taxon>unclassified sequences</taxon>
        <taxon>metagenomes</taxon>
        <taxon>ecological metagenomes</taxon>
    </lineage>
</organism>
<comment type="catalytic activity">
    <reaction evidence="9">
        <text>7-carboxy-7-carbaguanine + NH4(+) + 2 ATP = 7-cyano-7-carbaguanine + 2 AMP + 2 diphosphate + 2 H(+)</text>
        <dbReference type="Rhea" id="RHEA:27982"/>
        <dbReference type="ChEBI" id="CHEBI:15378"/>
        <dbReference type="ChEBI" id="CHEBI:28938"/>
        <dbReference type="ChEBI" id="CHEBI:30616"/>
        <dbReference type="ChEBI" id="CHEBI:33019"/>
        <dbReference type="ChEBI" id="CHEBI:45075"/>
        <dbReference type="ChEBI" id="CHEBI:61036"/>
        <dbReference type="ChEBI" id="CHEBI:456215"/>
        <dbReference type="EC" id="6.3.4.20"/>
    </reaction>
</comment>
<evidence type="ECO:0000256" key="6">
    <source>
        <dbReference type="ARBA" id="ARBA00022840"/>
    </source>
</evidence>
<evidence type="ECO:0000256" key="4">
    <source>
        <dbReference type="ARBA" id="ARBA00022741"/>
    </source>
</evidence>
<evidence type="ECO:0000256" key="5">
    <source>
        <dbReference type="ARBA" id="ARBA00022833"/>
    </source>
</evidence>
<comment type="pathway">
    <text evidence="1">Purine metabolism; 7-cyano-7-deazaguanine biosynthesis.</text>
</comment>
<evidence type="ECO:0000256" key="9">
    <source>
        <dbReference type="ARBA" id="ARBA00047890"/>
    </source>
</evidence>
<keyword evidence="6" id="KW-0067">ATP-binding</keyword>
<evidence type="ECO:0000256" key="8">
    <source>
        <dbReference type="ARBA" id="ARBA00039149"/>
    </source>
</evidence>
<dbReference type="PIRSF" id="PIRSF006293">
    <property type="entry name" value="ExsB"/>
    <property type="match status" value="1"/>
</dbReference>
<dbReference type="GO" id="GO:0005524">
    <property type="term" value="F:ATP binding"/>
    <property type="evidence" value="ECO:0007669"/>
    <property type="project" value="UniProtKB-KW"/>
</dbReference>
<comment type="similarity">
    <text evidence="7">Belongs to the QueC family.</text>
</comment>
<dbReference type="Pfam" id="PF06508">
    <property type="entry name" value="QueC"/>
    <property type="match status" value="1"/>
</dbReference>
<keyword evidence="5" id="KW-0862">Zinc</keyword>
<dbReference type="NCBIfam" id="TIGR00364">
    <property type="entry name" value="7-cyano-7-deazaguanine synthase QueC"/>
    <property type="match status" value="1"/>
</dbReference>
<comment type="caution">
    <text evidence="10">The sequence shown here is derived from an EMBL/GenBank/DDBJ whole genome shotgun (WGS) entry which is preliminary data.</text>
</comment>
<dbReference type="GO" id="GO:0016874">
    <property type="term" value="F:ligase activity"/>
    <property type="evidence" value="ECO:0007669"/>
    <property type="project" value="UniProtKB-KW"/>
</dbReference>
<keyword evidence="4" id="KW-0547">Nucleotide-binding</keyword>
<reference evidence="10" key="1">
    <citation type="journal article" date="2015" name="Nature">
        <title>Complex archaea that bridge the gap between prokaryotes and eukaryotes.</title>
        <authorList>
            <person name="Spang A."/>
            <person name="Saw J.H."/>
            <person name="Jorgensen S.L."/>
            <person name="Zaremba-Niedzwiedzka K."/>
            <person name="Martijn J."/>
            <person name="Lind A.E."/>
            <person name="van Eijk R."/>
            <person name="Schleper C."/>
            <person name="Guy L."/>
            <person name="Ettema T.J."/>
        </authorList>
    </citation>
    <scope>NUCLEOTIDE SEQUENCE</scope>
</reference>
<keyword evidence="3" id="KW-0479">Metal-binding</keyword>
<evidence type="ECO:0000256" key="3">
    <source>
        <dbReference type="ARBA" id="ARBA00022723"/>
    </source>
</evidence>
<dbReference type="AlphaFoldDB" id="A0A0F9K7G4"/>
<dbReference type="InterPro" id="IPR018317">
    <property type="entry name" value="QueC"/>
</dbReference>
<evidence type="ECO:0000256" key="2">
    <source>
        <dbReference type="ARBA" id="ARBA00022598"/>
    </source>
</evidence>
<dbReference type="InterPro" id="IPR014729">
    <property type="entry name" value="Rossmann-like_a/b/a_fold"/>
</dbReference>
<dbReference type="SUPFAM" id="SSF52402">
    <property type="entry name" value="Adenine nucleotide alpha hydrolases-like"/>
    <property type="match status" value="1"/>
</dbReference>
<evidence type="ECO:0000313" key="10">
    <source>
        <dbReference type="EMBL" id="KKM70616.1"/>
    </source>
</evidence>
<keyword evidence="2" id="KW-0436">Ligase</keyword>
<dbReference type="PANTHER" id="PTHR42914:SF1">
    <property type="entry name" value="7-CYANO-7-DEAZAGUANINE SYNTHASE"/>
    <property type="match status" value="1"/>
</dbReference>
<dbReference type="Gene3D" id="3.40.50.620">
    <property type="entry name" value="HUPs"/>
    <property type="match status" value="1"/>
</dbReference>
<evidence type="ECO:0000256" key="7">
    <source>
        <dbReference type="ARBA" id="ARBA00037993"/>
    </source>
</evidence>
<dbReference type="GO" id="GO:0046872">
    <property type="term" value="F:metal ion binding"/>
    <property type="evidence" value="ECO:0007669"/>
    <property type="project" value="UniProtKB-KW"/>
</dbReference>
<dbReference type="EC" id="6.3.4.20" evidence="8"/>
<accession>A0A0F9K7G4</accession>
<gene>
    <name evidence="10" type="ORF">LCGC14_1438920</name>
</gene>